<dbReference type="STRING" id="1890683.A0A427YX52"/>
<keyword evidence="4" id="KW-1185">Reference proteome</keyword>
<feature type="region of interest" description="Disordered" evidence="1">
    <location>
        <begin position="186"/>
        <end position="205"/>
    </location>
</feature>
<evidence type="ECO:0000256" key="2">
    <source>
        <dbReference type="SAM" id="SignalP"/>
    </source>
</evidence>
<protein>
    <submittedName>
        <fullName evidence="3">Uncharacterized protein</fullName>
    </submittedName>
</protein>
<evidence type="ECO:0000256" key="1">
    <source>
        <dbReference type="SAM" id="MobiDB-lite"/>
    </source>
</evidence>
<name>A0A427YX52_9TREE</name>
<feature type="compositionally biased region" description="Polar residues" evidence="1">
    <location>
        <begin position="186"/>
        <end position="196"/>
    </location>
</feature>
<feature type="compositionally biased region" description="Low complexity" evidence="1">
    <location>
        <begin position="407"/>
        <end position="416"/>
    </location>
</feature>
<proteinExistence type="predicted"/>
<dbReference type="OrthoDB" id="2153847at2759"/>
<gene>
    <name evidence="3" type="ORF">EHS25_000746</name>
</gene>
<dbReference type="Proteomes" id="UP000279259">
    <property type="component" value="Unassembled WGS sequence"/>
</dbReference>
<sequence length="541" mass="53926">MHAALVSLLPVLALMADQTAAHPVKKTHNLAEGFFKREVPQEHSHQQFLTNVSTFLQMNNPQGIVDSVFGLLGNAAGSAGQGTVTNTDCLQQATADQAFTNAKTVGSIDGMASALIYRALERNTASVGLASVLCNETATNPEIQAIGQHQDPASEGAAETNKAIALALAQQLATIGADPNLAIQSGTFAPGNTSDPTGRGNACDDPNDPIGCAITQNLLVPDVTADEISSAVAGITATAVAGSNSTNIAIATTTAGACTIATASSTSVAPAATSSATTNIAATNTSGIDVGPCTDFNMTFAAGLPGRTATQFSFEPTDLTNFNHGTALNPTIISQFMCDTFVNACAQSATTRDTCYTVKSGIDARLSAGSPGENQTYADAWLSGLEAAFGLTSTSRGSGSATGGATGSTSDTTTASASTASDAVATSSGIATAATATATQTVASDSATATAVTAAVASASATTTTASRTNVQTFTGTLNGVSAPAVIQGTGDRPFSTDDATFVNAVAAIQRSCSVQNNSCADAFNSGTGTSDVSACNAQES</sequence>
<feature type="chain" id="PRO_5018981974" evidence="2">
    <location>
        <begin position="22"/>
        <end position="541"/>
    </location>
</feature>
<accession>A0A427YX52</accession>
<evidence type="ECO:0000313" key="4">
    <source>
        <dbReference type="Proteomes" id="UP000279259"/>
    </source>
</evidence>
<organism evidence="3 4">
    <name type="scientific">Saitozyma podzolica</name>
    <dbReference type="NCBI Taxonomy" id="1890683"/>
    <lineage>
        <taxon>Eukaryota</taxon>
        <taxon>Fungi</taxon>
        <taxon>Dikarya</taxon>
        <taxon>Basidiomycota</taxon>
        <taxon>Agaricomycotina</taxon>
        <taxon>Tremellomycetes</taxon>
        <taxon>Tremellales</taxon>
        <taxon>Trimorphomycetaceae</taxon>
        <taxon>Saitozyma</taxon>
    </lineage>
</organism>
<reference evidence="3 4" key="1">
    <citation type="submission" date="2018-11" db="EMBL/GenBank/DDBJ databases">
        <title>Genome sequence of Saitozyma podzolica DSM 27192.</title>
        <authorList>
            <person name="Aliyu H."/>
            <person name="Gorte O."/>
            <person name="Ochsenreither K."/>
        </authorList>
    </citation>
    <scope>NUCLEOTIDE SEQUENCE [LARGE SCALE GENOMIC DNA]</scope>
    <source>
        <strain evidence="3 4">DSM 27192</strain>
    </source>
</reference>
<comment type="caution">
    <text evidence="3">The sequence shown here is derived from an EMBL/GenBank/DDBJ whole genome shotgun (WGS) entry which is preliminary data.</text>
</comment>
<dbReference type="EMBL" id="RSCD01000001">
    <property type="protein sequence ID" value="RSH95654.1"/>
    <property type="molecule type" value="Genomic_DNA"/>
</dbReference>
<dbReference type="AlphaFoldDB" id="A0A427YX52"/>
<feature type="region of interest" description="Disordered" evidence="1">
    <location>
        <begin position="396"/>
        <end position="416"/>
    </location>
</feature>
<evidence type="ECO:0000313" key="3">
    <source>
        <dbReference type="EMBL" id="RSH95654.1"/>
    </source>
</evidence>
<feature type="signal peptide" evidence="2">
    <location>
        <begin position="1"/>
        <end position="21"/>
    </location>
</feature>
<keyword evidence="2" id="KW-0732">Signal</keyword>